<evidence type="ECO:0000313" key="4">
    <source>
        <dbReference type="Proteomes" id="UP000053105"/>
    </source>
</evidence>
<name>A0A0M9ACW6_9HYME</name>
<evidence type="ECO:0000256" key="1">
    <source>
        <dbReference type="SAM" id="MobiDB-lite"/>
    </source>
</evidence>
<evidence type="ECO:0000259" key="2">
    <source>
        <dbReference type="Pfam" id="PF25597"/>
    </source>
</evidence>
<accession>A0A0M9ACW6</accession>
<reference evidence="3 4" key="1">
    <citation type="submission" date="2015-07" db="EMBL/GenBank/DDBJ databases">
        <title>The genome of Melipona quadrifasciata.</title>
        <authorList>
            <person name="Pan H."/>
            <person name="Kapheim K."/>
        </authorList>
    </citation>
    <scope>NUCLEOTIDE SEQUENCE [LARGE SCALE GENOMIC DNA]</scope>
    <source>
        <strain evidence="3">0111107301</strain>
        <tissue evidence="3">Whole body</tissue>
    </source>
</reference>
<dbReference type="Pfam" id="PF25597">
    <property type="entry name" value="SH3_retrovirus"/>
    <property type="match status" value="1"/>
</dbReference>
<proteinExistence type="predicted"/>
<feature type="compositionally biased region" description="Acidic residues" evidence="1">
    <location>
        <begin position="118"/>
        <end position="143"/>
    </location>
</feature>
<feature type="region of interest" description="Disordered" evidence="1">
    <location>
        <begin position="93"/>
        <end position="158"/>
    </location>
</feature>
<feature type="domain" description="Retroviral polymerase SH3-like" evidence="2">
    <location>
        <begin position="33"/>
        <end position="90"/>
    </location>
</feature>
<gene>
    <name evidence="3" type="ORF">WN51_13053</name>
</gene>
<dbReference type="Proteomes" id="UP000053105">
    <property type="component" value="Unassembled WGS sequence"/>
</dbReference>
<keyword evidence="4" id="KW-1185">Reference proteome</keyword>
<sequence>IRNRVKSRVYEEAPFEFCYNKVPNIQHMRRFGCVAYVLNKGRVERKFESITVKRIFIGYNGNKIYRVYILETESTKCDCHVKFEEETNGWDLLRQEETKNDDDDENDNSTTVGLHMENEEDERDDIEAFDGEENTVNLAEEETVSVGEMINDYNGNEQ</sequence>
<evidence type="ECO:0000313" key="3">
    <source>
        <dbReference type="EMBL" id="KOX80569.1"/>
    </source>
</evidence>
<dbReference type="STRING" id="166423.A0A0M9ACW6"/>
<organism evidence="3 4">
    <name type="scientific">Melipona quadrifasciata</name>
    <dbReference type="NCBI Taxonomy" id="166423"/>
    <lineage>
        <taxon>Eukaryota</taxon>
        <taxon>Metazoa</taxon>
        <taxon>Ecdysozoa</taxon>
        <taxon>Arthropoda</taxon>
        <taxon>Hexapoda</taxon>
        <taxon>Insecta</taxon>
        <taxon>Pterygota</taxon>
        <taxon>Neoptera</taxon>
        <taxon>Endopterygota</taxon>
        <taxon>Hymenoptera</taxon>
        <taxon>Apocrita</taxon>
        <taxon>Aculeata</taxon>
        <taxon>Apoidea</taxon>
        <taxon>Anthophila</taxon>
        <taxon>Apidae</taxon>
        <taxon>Melipona</taxon>
    </lineage>
</organism>
<dbReference type="OrthoDB" id="8058138at2759"/>
<protein>
    <recommendedName>
        <fullName evidence="2">Retroviral polymerase SH3-like domain-containing protein</fullName>
    </recommendedName>
</protein>
<dbReference type="InterPro" id="IPR057670">
    <property type="entry name" value="SH3_retrovirus"/>
</dbReference>
<dbReference type="EMBL" id="KQ435700">
    <property type="protein sequence ID" value="KOX80569.1"/>
    <property type="molecule type" value="Genomic_DNA"/>
</dbReference>
<dbReference type="AlphaFoldDB" id="A0A0M9ACW6"/>
<feature type="non-terminal residue" evidence="3">
    <location>
        <position position="1"/>
    </location>
</feature>